<gene>
    <name evidence="1" type="ORF">H1016_01115</name>
</gene>
<keyword evidence="2" id="KW-1185">Reference proteome</keyword>
<protein>
    <submittedName>
        <fullName evidence="1">Uncharacterized protein</fullName>
    </submittedName>
</protein>
<comment type="caution">
    <text evidence="1">The sequence shown here is derived from an EMBL/GenBank/DDBJ whole genome shotgun (WGS) entry which is preliminary data.</text>
</comment>
<organism evidence="1 2">
    <name type="scientific">Candidatus Naiadarchaeum limnaeum</name>
    <dbReference type="NCBI Taxonomy" id="2756139"/>
    <lineage>
        <taxon>Archaea</taxon>
        <taxon>Candidatus Undinarchaeota</taxon>
        <taxon>Candidatus Undinarchaeia</taxon>
        <taxon>Candidatus Naiadarchaeales</taxon>
        <taxon>Candidatus Naiadarchaeaceae</taxon>
        <taxon>Candidatus Naiadarchaeum</taxon>
    </lineage>
</organism>
<reference evidence="1 2" key="1">
    <citation type="journal article" name="Nat. Commun.">
        <title>Undinarchaeota illuminate DPANN phylogeny and the impact of gene transfer on archaeal evolution.</title>
        <authorList>
            <person name="Dombrowski N."/>
            <person name="Williams T.A."/>
            <person name="Sun J."/>
            <person name="Woodcroft B.J."/>
            <person name="Lee J.H."/>
            <person name="Minh B.Q."/>
            <person name="Rinke C."/>
            <person name="Spang A."/>
        </authorList>
    </citation>
    <scope>NUCLEOTIDE SEQUENCE [LARGE SCALE GENOMIC DNA]</scope>
    <source>
        <strain evidence="1">MAG_bin1129</strain>
    </source>
</reference>
<dbReference type="Proteomes" id="UP000646946">
    <property type="component" value="Unassembled WGS sequence"/>
</dbReference>
<accession>A0A832V184</accession>
<sequence>MKRDPFSAETGGSLSRDQAIEAINSSEIFSENEKELLFKMLNENLIELFRNLDNPKEVRIALTKRAITLLLTTNFL</sequence>
<name>A0A832V184_9ARCH</name>
<proteinExistence type="predicted"/>
<evidence type="ECO:0000313" key="1">
    <source>
        <dbReference type="EMBL" id="HIK00123.1"/>
    </source>
</evidence>
<evidence type="ECO:0000313" key="2">
    <source>
        <dbReference type="Proteomes" id="UP000646946"/>
    </source>
</evidence>
<dbReference type="EMBL" id="DVAB01000010">
    <property type="protein sequence ID" value="HIK00123.1"/>
    <property type="molecule type" value="Genomic_DNA"/>
</dbReference>
<dbReference type="AlphaFoldDB" id="A0A832V184"/>